<name>A0A0E9XWB9_ANGAN</name>
<reference evidence="2" key="2">
    <citation type="journal article" date="2015" name="Fish Shellfish Immunol.">
        <title>Early steps in the European eel (Anguilla anguilla)-Vibrio vulnificus interaction in the gills: Role of the RtxA13 toxin.</title>
        <authorList>
            <person name="Callol A."/>
            <person name="Pajuelo D."/>
            <person name="Ebbesson L."/>
            <person name="Teles M."/>
            <person name="MacKenzie S."/>
            <person name="Amaro C."/>
        </authorList>
    </citation>
    <scope>NUCLEOTIDE SEQUENCE</scope>
</reference>
<proteinExistence type="predicted"/>
<organism evidence="2">
    <name type="scientific">Anguilla anguilla</name>
    <name type="common">European freshwater eel</name>
    <name type="synonym">Muraena anguilla</name>
    <dbReference type="NCBI Taxonomy" id="7936"/>
    <lineage>
        <taxon>Eukaryota</taxon>
        <taxon>Metazoa</taxon>
        <taxon>Chordata</taxon>
        <taxon>Craniata</taxon>
        <taxon>Vertebrata</taxon>
        <taxon>Euteleostomi</taxon>
        <taxon>Actinopterygii</taxon>
        <taxon>Neopterygii</taxon>
        <taxon>Teleostei</taxon>
        <taxon>Anguilliformes</taxon>
        <taxon>Anguillidae</taxon>
        <taxon>Anguilla</taxon>
    </lineage>
</organism>
<evidence type="ECO:0000313" key="2">
    <source>
        <dbReference type="EMBL" id="JAI06950.1"/>
    </source>
</evidence>
<dbReference type="AlphaFoldDB" id="A0A0E9XWB9"/>
<evidence type="ECO:0000256" key="1">
    <source>
        <dbReference type="SAM" id="MobiDB-lite"/>
    </source>
</evidence>
<reference evidence="2" key="1">
    <citation type="submission" date="2014-11" db="EMBL/GenBank/DDBJ databases">
        <authorList>
            <person name="Amaro Gonzalez C."/>
        </authorList>
    </citation>
    <scope>NUCLEOTIDE SEQUENCE</scope>
</reference>
<accession>A0A0E9XWB9</accession>
<sequence length="30" mass="3288">MIHSEHIFADSNNHSHPGHVTKAQSCDLSS</sequence>
<protein>
    <submittedName>
        <fullName evidence="2">Uncharacterized protein</fullName>
    </submittedName>
</protein>
<feature type="region of interest" description="Disordered" evidence="1">
    <location>
        <begin position="1"/>
        <end position="30"/>
    </location>
</feature>
<dbReference type="EMBL" id="GBXM01001628">
    <property type="protein sequence ID" value="JAI06950.1"/>
    <property type="molecule type" value="Transcribed_RNA"/>
</dbReference>